<gene>
    <name evidence="2" type="ORF">GRI97_12420</name>
</gene>
<feature type="chain" id="PRO_5026106567" evidence="1">
    <location>
        <begin position="19"/>
        <end position="129"/>
    </location>
</feature>
<dbReference type="RefSeq" id="WP_161391485.1">
    <property type="nucleotide sequence ID" value="NZ_JBHSCP010000001.1"/>
</dbReference>
<dbReference type="AlphaFoldDB" id="A0A6I4TZK9"/>
<keyword evidence="1" id="KW-0732">Signal</keyword>
<proteinExistence type="predicted"/>
<feature type="signal peptide" evidence="1">
    <location>
        <begin position="1"/>
        <end position="18"/>
    </location>
</feature>
<keyword evidence="3" id="KW-1185">Reference proteome</keyword>
<dbReference type="EMBL" id="WTYJ01000002">
    <property type="protein sequence ID" value="MXO99793.1"/>
    <property type="molecule type" value="Genomic_DNA"/>
</dbReference>
<evidence type="ECO:0000313" key="3">
    <source>
        <dbReference type="Proteomes" id="UP000469430"/>
    </source>
</evidence>
<dbReference type="OrthoDB" id="7428387at2"/>
<protein>
    <submittedName>
        <fullName evidence="2">Uncharacterized protein</fullName>
    </submittedName>
</protein>
<evidence type="ECO:0000313" key="2">
    <source>
        <dbReference type="EMBL" id="MXO99793.1"/>
    </source>
</evidence>
<organism evidence="2 3">
    <name type="scientific">Croceibacterium xixiisoli</name>
    <dbReference type="NCBI Taxonomy" id="1476466"/>
    <lineage>
        <taxon>Bacteria</taxon>
        <taxon>Pseudomonadati</taxon>
        <taxon>Pseudomonadota</taxon>
        <taxon>Alphaproteobacteria</taxon>
        <taxon>Sphingomonadales</taxon>
        <taxon>Erythrobacteraceae</taxon>
        <taxon>Croceibacterium</taxon>
    </lineage>
</organism>
<sequence>MRWTLVCAALCAAQPLAAQSGVVVESSIFVEDGQRLSQLEPSAELMRGDRVITVMRWKAPARGSYTVTNPIPRRLALESASRGNFEVSTDGGTNWQLVSNPERMPQGVTHMRWRTGAGEGRLTYRAVVR</sequence>
<reference evidence="2 3" key="1">
    <citation type="submission" date="2019-12" db="EMBL/GenBank/DDBJ databases">
        <title>Genomic-based taxomic classification of the family Erythrobacteraceae.</title>
        <authorList>
            <person name="Xu L."/>
        </authorList>
    </citation>
    <scope>NUCLEOTIDE SEQUENCE [LARGE SCALE GENOMIC DNA]</scope>
    <source>
        <strain evidence="2 3">S36</strain>
    </source>
</reference>
<evidence type="ECO:0000256" key="1">
    <source>
        <dbReference type="SAM" id="SignalP"/>
    </source>
</evidence>
<accession>A0A6I4TZK9</accession>
<name>A0A6I4TZK9_9SPHN</name>
<comment type="caution">
    <text evidence="2">The sequence shown here is derived from an EMBL/GenBank/DDBJ whole genome shotgun (WGS) entry which is preliminary data.</text>
</comment>
<dbReference type="Proteomes" id="UP000469430">
    <property type="component" value="Unassembled WGS sequence"/>
</dbReference>